<evidence type="ECO:0000313" key="3">
    <source>
        <dbReference type="Proteomes" id="UP000253517"/>
    </source>
</evidence>
<name>A0A369A6V6_9FLAO</name>
<dbReference type="Proteomes" id="UP000253517">
    <property type="component" value="Unassembled WGS sequence"/>
</dbReference>
<keyword evidence="1" id="KW-0472">Membrane</keyword>
<keyword evidence="1" id="KW-1133">Transmembrane helix</keyword>
<protein>
    <submittedName>
        <fullName evidence="2">Uncharacterized protein DUF983</fullName>
    </submittedName>
</protein>
<dbReference type="EMBL" id="QPJS01000001">
    <property type="protein sequence ID" value="RCX04895.1"/>
    <property type="molecule type" value="Genomic_DNA"/>
</dbReference>
<keyword evidence="3" id="KW-1185">Reference proteome</keyword>
<evidence type="ECO:0000256" key="1">
    <source>
        <dbReference type="SAM" id="Phobius"/>
    </source>
</evidence>
<evidence type="ECO:0000313" key="2">
    <source>
        <dbReference type="EMBL" id="RCX04895.1"/>
    </source>
</evidence>
<feature type="transmembrane region" description="Helical" evidence="1">
    <location>
        <begin position="24"/>
        <end position="44"/>
    </location>
</feature>
<dbReference type="AlphaFoldDB" id="A0A369A6V6"/>
<organism evidence="2 3">
    <name type="scientific">Schleiferia thermophila</name>
    <dbReference type="NCBI Taxonomy" id="884107"/>
    <lineage>
        <taxon>Bacteria</taxon>
        <taxon>Pseudomonadati</taxon>
        <taxon>Bacteroidota</taxon>
        <taxon>Flavobacteriia</taxon>
        <taxon>Flavobacteriales</taxon>
        <taxon>Schleiferiaceae</taxon>
        <taxon>Schleiferia</taxon>
    </lineage>
</organism>
<reference evidence="2 3" key="1">
    <citation type="submission" date="2018-07" db="EMBL/GenBank/DDBJ databases">
        <title>Genomic Encyclopedia of Type Strains, Phase IV (KMG-IV): sequencing the most valuable type-strain genomes for metagenomic binning, comparative biology and taxonomic classification.</title>
        <authorList>
            <person name="Goeker M."/>
        </authorList>
    </citation>
    <scope>NUCLEOTIDE SEQUENCE [LARGE SCALE GENOMIC DNA]</scope>
    <source>
        <strain evidence="2 3">DSM 21410</strain>
    </source>
</reference>
<accession>A0A369A6V6</accession>
<proteinExistence type="predicted"/>
<sequence length="90" mass="10314">MHEKCPSCGQPYVIEPNFYYGAMYASYALAVALFVAVLVILTLIGHNEIEVLIPTYFIVLVILSPVLFRLSRSLWIHFFVKYDPECKAEK</sequence>
<feature type="transmembrane region" description="Helical" evidence="1">
    <location>
        <begin position="51"/>
        <end position="70"/>
    </location>
</feature>
<dbReference type="InterPro" id="IPR009325">
    <property type="entry name" value="DUF983"/>
</dbReference>
<dbReference type="Pfam" id="PF06170">
    <property type="entry name" value="DUF983"/>
    <property type="match status" value="1"/>
</dbReference>
<gene>
    <name evidence="2" type="ORF">DES35_101165</name>
</gene>
<keyword evidence="1" id="KW-0812">Transmembrane</keyword>
<comment type="caution">
    <text evidence="2">The sequence shown here is derived from an EMBL/GenBank/DDBJ whole genome shotgun (WGS) entry which is preliminary data.</text>
</comment>